<protein>
    <submittedName>
        <fullName evidence="2">HIPL1 protein</fullName>
    </submittedName>
</protein>
<comment type="caution">
    <text evidence="2">The sequence shown here is derived from an EMBL/GenBank/DDBJ whole genome shotgun (WGS) entry which is preliminary data.</text>
</comment>
<dbReference type="Proteomes" id="UP001418222">
    <property type="component" value="Unassembled WGS sequence"/>
</dbReference>
<dbReference type="InterPro" id="IPR012938">
    <property type="entry name" value="Glc/Sorbosone_DH"/>
</dbReference>
<dbReference type="SUPFAM" id="SSF50952">
    <property type="entry name" value="Soluble quinoprotein glucose dehydrogenase"/>
    <property type="match status" value="1"/>
</dbReference>
<name>A0AAP0BXN6_9ASPA</name>
<dbReference type="Pfam" id="PF07995">
    <property type="entry name" value="GSDH"/>
    <property type="match status" value="1"/>
</dbReference>
<proteinExistence type="predicted"/>
<dbReference type="PANTHER" id="PTHR19328:SF13">
    <property type="entry name" value="HIPL1 PROTEIN"/>
    <property type="match status" value="1"/>
</dbReference>
<organism evidence="2 3">
    <name type="scientific">Platanthera zijinensis</name>
    <dbReference type="NCBI Taxonomy" id="2320716"/>
    <lineage>
        <taxon>Eukaryota</taxon>
        <taxon>Viridiplantae</taxon>
        <taxon>Streptophyta</taxon>
        <taxon>Embryophyta</taxon>
        <taxon>Tracheophyta</taxon>
        <taxon>Spermatophyta</taxon>
        <taxon>Magnoliopsida</taxon>
        <taxon>Liliopsida</taxon>
        <taxon>Asparagales</taxon>
        <taxon>Orchidaceae</taxon>
        <taxon>Orchidoideae</taxon>
        <taxon>Orchideae</taxon>
        <taxon>Orchidinae</taxon>
        <taxon>Platanthera</taxon>
    </lineage>
</organism>
<feature type="domain" description="Glucose/Sorbosone dehydrogenase" evidence="1">
    <location>
        <begin position="24"/>
        <end position="159"/>
    </location>
</feature>
<gene>
    <name evidence="2" type="primary">HIPL1</name>
    <name evidence="2" type="ORF">KSP39_PZI002237</name>
</gene>
<dbReference type="PANTHER" id="PTHR19328">
    <property type="entry name" value="HEDGEHOG-INTERACTING PROTEIN"/>
    <property type="match status" value="1"/>
</dbReference>
<evidence type="ECO:0000313" key="2">
    <source>
        <dbReference type="EMBL" id="KAK8954065.1"/>
    </source>
</evidence>
<dbReference type="AlphaFoldDB" id="A0AAP0BXN6"/>
<dbReference type="InterPro" id="IPR011042">
    <property type="entry name" value="6-blade_b-propeller_TolB-like"/>
</dbReference>
<dbReference type="Gene3D" id="2.120.10.30">
    <property type="entry name" value="TolB, C-terminal domain"/>
    <property type="match status" value="1"/>
</dbReference>
<dbReference type="InterPro" id="IPR011041">
    <property type="entry name" value="Quinoprot_gluc/sorb_DH_b-prop"/>
</dbReference>
<reference evidence="2 3" key="1">
    <citation type="journal article" date="2022" name="Nat. Plants">
        <title>Genomes of leafy and leafless Platanthera orchids illuminate the evolution of mycoheterotrophy.</title>
        <authorList>
            <person name="Li M.H."/>
            <person name="Liu K.W."/>
            <person name="Li Z."/>
            <person name="Lu H.C."/>
            <person name="Ye Q.L."/>
            <person name="Zhang D."/>
            <person name="Wang J.Y."/>
            <person name="Li Y.F."/>
            <person name="Zhong Z.M."/>
            <person name="Liu X."/>
            <person name="Yu X."/>
            <person name="Liu D.K."/>
            <person name="Tu X.D."/>
            <person name="Liu B."/>
            <person name="Hao Y."/>
            <person name="Liao X.Y."/>
            <person name="Jiang Y.T."/>
            <person name="Sun W.H."/>
            <person name="Chen J."/>
            <person name="Chen Y.Q."/>
            <person name="Ai Y."/>
            <person name="Zhai J.W."/>
            <person name="Wu S.S."/>
            <person name="Zhou Z."/>
            <person name="Hsiao Y.Y."/>
            <person name="Wu W.L."/>
            <person name="Chen Y.Y."/>
            <person name="Lin Y.F."/>
            <person name="Hsu J.L."/>
            <person name="Li C.Y."/>
            <person name="Wang Z.W."/>
            <person name="Zhao X."/>
            <person name="Zhong W.Y."/>
            <person name="Ma X.K."/>
            <person name="Ma L."/>
            <person name="Huang J."/>
            <person name="Chen G.Z."/>
            <person name="Huang M.Z."/>
            <person name="Huang L."/>
            <person name="Peng D.H."/>
            <person name="Luo Y.B."/>
            <person name="Zou S.Q."/>
            <person name="Chen S.P."/>
            <person name="Lan S."/>
            <person name="Tsai W.C."/>
            <person name="Van de Peer Y."/>
            <person name="Liu Z.J."/>
        </authorList>
    </citation>
    <scope>NUCLEOTIDE SEQUENCE [LARGE SCALE GENOMIC DNA]</scope>
    <source>
        <strain evidence="2">Lor287</strain>
    </source>
</reference>
<evidence type="ECO:0000259" key="1">
    <source>
        <dbReference type="Pfam" id="PF07995"/>
    </source>
</evidence>
<accession>A0AAP0BXN6</accession>
<evidence type="ECO:0000313" key="3">
    <source>
        <dbReference type="Proteomes" id="UP001418222"/>
    </source>
</evidence>
<keyword evidence="3" id="KW-1185">Reference proteome</keyword>
<dbReference type="EMBL" id="JBBWWQ010000002">
    <property type="protein sequence ID" value="KAK8954065.1"/>
    <property type="molecule type" value="Genomic_DNA"/>
</dbReference>
<sequence length="280" mass="30536">MDLILTSFFLGSNEINYLGLWGNYSIPKDNPSTDDGDLQPEIWALGLRNPWRCSFDSKRPSYFFCGDVGEETYEEVDLISKGGNYGWRVYEGYNMYHPSTSPGGNTSLNSINPIFPVMGYSHSSINNNVGSASITGGYVYRSDTDPCLTGRYIYADLFGEAVWAGIENPESSGIYNTTKLPFACAKDSPIACESVEGSPLPSLGIVYSFAEDSDGEIYVLASKGVFRVVRPSRCGYACASEIHEDAVNPPPGPSSSTAESVTIQLRLVALLIGCITWFIH</sequence>